<dbReference type="GO" id="GO:0003677">
    <property type="term" value="F:DNA binding"/>
    <property type="evidence" value="ECO:0007669"/>
    <property type="project" value="UniProtKB-UniRule"/>
</dbReference>
<dbReference type="SUPFAM" id="SSF46689">
    <property type="entry name" value="Homeodomain-like"/>
    <property type="match status" value="1"/>
</dbReference>
<feature type="domain" description="HTH tetR-type" evidence="5">
    <location>
        <begin position="9"/>
        <end position="69"/>
    </location>
</feature>
<organism evidence="6 7">
    <name type="scientific">Paenibacillus tyrfis</name>
    <dbReference type="NCBI Taxonomy" id="1501230"/>
    <lineage>
        <taxon>Bacteria</taxon>
        <taxon>Bacillati</taxon>
        <taxon>Bacillota</taxon>
        <taxon>Bacilli</taxon>
        <taxon>Bacillales</taxon>
        <taxon>Paenibacillaceae</taxon>
        <taxon>Paenibacillus</taxon>
    </lineage>
</organism>
<dbReference type="PROSITE" id="PS01081">
    <property type="entry name" value="HTH_TETR_1"/>
    <property type="match status" value="1"/>
</dbReference>
<dbReference type="InterPro" id="IPR001647">
    <property type="entry name" value="HTH_TetR"/>
</dbReference>
<dbReference type="OrthoDB" id="9814200at2"/>
<dbReference type="InterPro" id="IPR009057">
    <property type="entry name" value="Homeodomain-like_sf"/>
</dbReference>
<protein>
    <submittedName>
        <fullName evidence="6">Transcriptional regulator</fullName>
    </submittedName>
</protein>
<evidence type="ECO:0000313" key="6">
    <source>
        <dbReference type="EMBL" id="KEQ27820.1"/>
    </source>
</evidence>
<evidence type="ECO:0000256" key="3">
    <source>
        <dbReference type="ARBA" id="ARBA00023163"/>
    </source>
</evidence>
<reference evidence="6 7" key="1">
    <citation type="submission" date="2014-06" db="EMBL/GenBank/DDBJ databases">
        <title>Draft genome sequence of Paenibacillus sp. MSt1.</title>
        <authorList>
            <person name="Aw Y.K."/>
            <person name="Ong K.S."/>
            <person name="Gan H.M."/>
            <person name="Lee S.M."/>
        </authorList>
    </citation>
    <scope>NUCLEOTIDE SEQUENCE [LARGE SCALE GENOMIC DNA]</scope>
    <source>
        <strain evidence="6 7">MSt1</strain>
    </source>
</reference>
<sequence length="191" mass="20393">MPYTKKHKMNIRHKILQSASQAFRANGIKAVSVPQIMSGAGLTHGGFYAHFENKEQLVAEACKSAMEGTVTRLGSVAEQASDGEKLNAVIESYLSAAHRDSSEQGCIMPALAGEIARSSEDIREVFTEEVSCFLSFVSGLAGQDEDQSIALTATMVGSILLARSVNDPELSDKILSACQADLKQRTASPVS</sequence>
<accession>A0A081PAU7</accession>
<dbReference type="EMBL" id="JNVM01000002">
    <property type="protein sequence ID" value="KEQ27820.1"/>
    <property type="molecule type" value="Genomic_DNA"/>
</dbReference>
<dbReference type="Gene3D" id="1.10.357.10">
    <property type="entry name" value="Tetracycline Repressor, domain 2"/>
    <property type="match status" value="1"/>
</dbReference>
<evidence type="ECO:0000259" key="5">
    <source>
        <dbReference type="PROSITE" id="PS50977"/>
    </source>
</evidence>
<name>A0A081PAU7_9BACL</name>
<dbReference type="PRINTS" id="PR00455">
    <property type="entry name" value="HTHTETR"/>
</dbReference>
<evidence type="ECO:0000256" key="4">
    <source>
        <dbReference type="PROSITE-ProRule" id="PRU00335"/>
    </source>
</evidence>
<dbReference type="PANTHER" id="PTHR47506:SF7">
    <property type="entry name" value="TRANSCRIPTIONAL REGULATORY PROTEIN"/>
    <property type="match status" value="1"/>
</dbReference>
<keyword evidence="1" id="KW-0805">Transcription regulation</keyword>
<evidence type="ECO:0000256" key="2">
    <source>
        <dbReference type="ARBA" id="ARBA00023125"/>
    </source>
</evidence>
<gene>
    <name evidence="6" type="ORF">ET33_14230</name>
</gene>
<dbReference type="RefSeq" id="WP_036675806.1">
    <property type="nucleotide sequence ID" value="NZ_FYEP01000004.1"/>
</dbReference>
<comment type="caution">
    <text evidence="6">The sequence shown here is derived from an EMBL/GenBank/DDBJ whole genome shotgun (WGS) entry which is preliminary data.</text>
</comment>
<dbReference type="AlphaFoldDB" id="A0A081PAU7"/>
<keyword evidence="2 4" id="KW-0238">DNA-binding</keyword>
<dbReference type="Pfam" id="PF00440">
    <property type="entry name" value="TetR_N"/>
    <property type="match status" value="1"/>
</dbReference>
<evidence type="ECO:0000256" key="1">
    <source>
        <dbReference type="ARBA" id="ARBA00023015"/>
    </source>
</evidence>
<proteinExistence type="predicted"/>
<dbReference type="Proteomes" id="UP000028123">
    <property type="component" value="Unassembled WGS sequence"/>
</dbReference>
<dbReference type="InterPro" id="IPR023772">
    <property type="entry name" value="DNA-bd_HTH_TetR-type_CS"/>
</dbReference>
<dbReference type="SUPFAM" id="SSF48498">
    <property type="entry name" value="Tetracyclin repressor-like, C-terminal domain"/>
    <property type="match status" value="1"/>
</dbReference>
<dbReference type="eggNOG" id="COG1309">
    <property type="taxonomic scope" value="Bacteria"/>
</dbReference>
<feature type="DNA-binding region" description="H-T-H motif" evidence="4">
    <location>
        <begin position="32"/>
        <end position="51"/>
    </location>
</feature>
<keyword evidence="7" id="KW-1185">Reference proteome</keyword>
<dbReference type="InterPro" id="IPR036271">
    <property type="entry name" value="Tet_transcr_reg_TetR-rel_C_sf"/>
</dbReference>
<dbReference type="PANTHER" id="PTHR47506">
    <property type="entry name" value="TRANSCRIPTIONAL REGULATORY PROTEIN"/>
    <property type="match status" value="1"/>
</dbReference>
<keyword evidence="3" id="KW-0804">Transcription</keyword>
<evidence type="ECO:0000313" key="7">
    <source>
        <dbReference type="Proteomes" id="UP000028123"/>
    </source>
</evidence>
<dbReference type="PROSITE" id="PS50977">
    <property type="entry name" value="HTH_TETR_2"/>
    <property type="match status" value="1"/>
</dbReference>
<dbReference type="Gene3D" id="1.10.10.60">
    <property type="entry name" value="Homeodomain-like"/>
    <property type="match status" value="1"/>
</dbReference>